<keyword evidence="3" id="KW-1185">Reference proteome</keyword>
<reference evidence="2 3" key="1">
    <citation type="submission" date="2015-03" db="EMBL/GenBank/DDBJ databases">
        <title>Genome assembly of Sandaracinus amylolyticus DSM 53668.</title>
        <authorList>
            <person name="Sharma G."/>
            <person name="Subramanian S."/>
        </authorList>
    </citation>
    <scope>NUCLEOTIDE SEQUENCE [LARGE SCALE GENOMIC DNA]</scope>
    <source>
        <strain evidence="2 3">DSM 53668</strain>
    </source>
</reference>
<sequence>MRSVSASANVARRELGSIGFGHESTQLERVRSRSDAGRSSFDRDRTRVDRASIAIGRGSIEFRSRSDTDRSNFGRDLARDRSNSRHFRRVSPSSDGRGVGRPTSGGRKASSWPSIATPRGSRRQPAAVEPSRCGDRTLRRR</sequence>
<feature type="compositionally biased region" description="Basic and acidic residues" evidence="1">
    <location>
        <begin position="25"/>
        <end position="50"/>
    </location>
</feature>
<organism evidence="2 3">
    <name type="scientific">Sandaracinus amylolyticus</name>
    <dbReference type="NCBI Taxonomy" id="927083"/>
    <lineage>
        <taxon>Bacteria</taxon>
        <taxon>Pseudomonadati</taxon>
        <taxon>Myxococcota</taxon>
        <taxon>Polyangia</taxon>
        <taxon>Polyangiales</taxon>
        <taxon>Sandaracinaceae</taxon>
        <taxon>Sandaracinus</taxon>
    </lineage>
</organism>
<dbReference type="KEGG" id="samy:DB32_006748"/>
<dbReference type="AlphaFoldDB" id="A0A0F6SH04"/>
<proteinExistence type="predicted"/>
<feature type="region of interest" description="Disordered" evidence="1">
    <location>
        <begin position="1"/>
        <end position="141"/>
    </location>
</feature>
<dbReference type="STRING" id="927083.DB32_006748"/>
<gene>
    <name evidence="2" type="ORF">DB32_006748</name>
</gene>
<accession>A0A0F6SH04</accession>
<feature type="compositionally biased region" description="Basic and acidic residues" evidence="1">
    <location>
        <begin position="60"/>
        <end position="83"/>
    </location>
</feature>
<dbReference type="Proteomes" id="UP000034883">
    <property type="component" value="Chromosome"/>
</dbReference>
<evidence type="ECO:0000313" key="2">
    <source>
        <dbReference type="EMBL" id="AKF09599.1"/>
    </source>
</evidence>
<protein>
    <submittedName>
        <fullName evidence="2">Uncharacterized protein</fullName>
    </submittedName>
</protein>
<dbReference type="EMBL" id="CP011125">
    <property type="protein sequence ID" value="AKF09599.1"/>
    <property type="molecule type" value="Genomic_DNA"/>
</dbReference>
<evidence type="ECO:0000313" key="3">
    <source>
        <dbReference type="Proteomes" id="UP000034883"/>
    </source>
</evidence>
<evidence type="ECO:0000256" key="1">
    <source>
        <dbReference type="SAM" id="MobiDB-lite"/>
    </source>
</evidence>
<feature type="compositionally biased region" description="Basic and acidic residues" evidence="1">
    <location>
        <begin position="132"/>
        <end position="141"/>
    </location>
</feature>
<name>A0A0F6SH04_9BACT</name>